<keyword evidence="3" id="KW-1185">Reference proteome</keyword>
<accession>A0A2U1S9T5</accession>
<dbReference type="Gene3D" id="1.25.40.10">
    <property type="entry name" value="Tetratricopeptide repeat domain"/>
    <property type="match status" value="1"/>
</dbReference>
<keyword evidence="1" id="KW-0802">TPR repeat</keyword>
<protein>
    <submittedName>
        <fullName evidence="2">Tetratricopeptide repeat protein</fullName>
    </submittedName>
</protein>
<feature type="repeat" description="TPR" evidence="1">
    <location>
        <begin position="188"/>
        <end position="221"/>
    </location>
</feature>
<dbReference type="InterPro" id="IPR011990">
    <property type="entry name" value="TPR-like_helical_dom_sf"/>
</dbReference>
<dbReference type="InterPro" id="IPR019734">
    <property type="entry name" value="TPR_rpt"/>
</dbReference>
<dbReference type="PANTHER" id="PTHR12558:SF13">
    <property type="entry name" value="CELL DIVISION CYCLE PROTEIN 27 HOMOLOG"/>
    <property type="match status" value="1"/>
</dbReference>
<name>A0A2U1S9T5_9EURY</name>
<dbReference type="SUPFAM" id="SSF48452">
    <property type="entry name" value="TPR-like"/>
    <property type="match status" value="1"/>
</dbReference>
<dbReference type="AlphaFoldDB" id="A0A2U1S9T5"/>
<gene>
    <name evidence="2" type="ORF">MBBWO_00150</name>
</gene>
<dbReference type="EMBL" id="MZGU01000001">
    <property type="protein sequence ID" value="PWB87237.1"/>
    <property type="molecule type" value="Genomic_DNA"/>
</dbReference>
<dbReference type="GO" id="GO:0051301">
    <property type="term" value="P:cell division"/>
    <property type="evidence" value="ECO:0007669"/>
    <property type="project" value="TreeGrafter"/>
</dbReference>
<proteinExistence type="predicted"/>
<comment type="caution">
    <text evidence="2">The sequence shown here is derived from an EMBL/GenBank/DDBJ whole genome shotgun (WGS) entry which is preliminary data.</text>
</comment>
<dbReference type="PANTHER" id="PTHR12558">
    <property type="entry name" value="CELL DIVISION CYCLE 16,23,27"/>
    <property type="match status" value="1"/>
</dbReference>
<evidence type="ECO:0000256" key="1">
    <source>
        <dbReference type="PROSITE-ProRule" id="PRU00339"/>
    </source>
</evidence>
<evidence type="ECO:0000313" key="2">
    <source>
        <dbReference type="EMBL" id="PWB87237.1"/>
    </source>
</evidence>
<reference evidence="2 3" key="1">
    <citation type="submission" date="2017-03" db="EMBL/GenBank/DDBJ databases">
        <title>Genome sequence of Methanobrevibacter wosei.</title>
        <authorList>
            <person name="Poehlein A."/>
            <person name="Seedorf H."/>
            <person name="Daniel R."/>
        </authorList>
    </citation>
    <scope>NUCLEOTIDE SEQUENCE [LARGE SCALE GENOMIC DNA]</scope>
    <source>
        <strain evidence="2 3">DSM 11979</strain>
    </source>
</reference>
<evidence type="ECO:0000313" key="3">
    <source>
        <dbReference type="Proteomes" id="UP000245577"/>
    </source>
</evidence>
<dbReference type="SMART" id="SM00028">
    <property type="entry name" value="TPR"/>
    <property type="match status" value="4"/>
</dbReference>
<organism evidence="2 3">
    <name type="scientific">Methanobrevibacter woesei</name>
    <dbReference type="NCBI Taxonomy" id="190976"/>
    <lineage>
        <taxon>Archaea</taxon>
        <taxon>Methanobacteriati</taxon>
        <taxon>Methanobacteriota</taxon>
        <taxon>Methanomada group</taxon>
        <taxon>Methanobacteria</taxon>
        <taxon>Methanobacteriales</taxon>
        <taxon>Methanobacteriaceae</taxon>
        <taxon>Methanobrevibacter</taxon>
    </lineage>
</organism>
<dbReference type="Proteomes" id="UP000245577">
    <property type="component" value="Unassembled WGS sequence"/>
</dbReference>
<dbReference type="RefSeq" id="WP_116668852.1">
    <property type="nucleotide sequence ID" value="NZ_JALEWY010000007.1"/>
</dbReference>
<dbReference type="PROSITE" id="PS50005">
    <property type="entry name" value="TPR"/>
    <property type="match status" value="1"/>
</dbReference>
<dbReference type="OrthoDB" id="115601at2157"/>
<sequence>MIKKRDFKEEFFYLENKAFELFKKEEYKLSFEYYNKLLKASEDFKNNSWEKHFKWYDEVLSSCLKKYSNNYEEFFKHLFLVDTETYDAWFDKAELYEDNFKRTEAIEFYYKLFEFNHNDLLLLEYLGRLLCFSSRYDESLNIYDTALSIDNNNKKIIEGKWYVYYTSDRINDALNVLKNLDNIDDVSSGTYCATGYSFEENNDFEDALWCYKKAFEIDEINGNLSESDSIDGIKKMLLKLSINDYSFLNDFYLKWISKIEYKFDTEHCPNCGGKFIPIIYGLIAEDNLFDKQKKGNVILGGCTIGGDSPTHYCKNCDKEFQFKTNGIKINYKNNSRQYFYTEKIINKITYYIPNDQNESSINIKELENEMRESYGLNNVEFTALINKLMDIGYIYMPTKGQISLSEDNFYSQF</sequence>
<dbReference type="Pfam" id="PF13181">
    <property type="entry name" value="TPR_8"/>
    <property type="match status" value="1"/>
</dbReference>